<dbReference type="InterPro" id="IPR044811">
    <property type="entry name" value="DME/ROS1"/>
</dbReference>
<dbReference type="Pfam" id="PF15629">
    <property type="entry name" value="Perm-CXXC"/>
    <property type="match status" value="1"/>
</dbReference>
<keyword evidence="12" id="KW-1185">Reference proteome</keyword>
<dbReference type="KEGG" id="sind:105174218"/>
<dbReference type="GO" id="GO:0046872">
    <property type="term" value="F:metal ion binding"/>
    <property type="evidence" value="ECO:0007669"/>
    <property type="project" value="UniProtKB-KW"/>
</dbReference>
<dbReference type="InterPro" id="IPR028925">
    <property type="entry name" value="RRM_DME"/>
</dbReference>
<dbReference type="GO" id="GO:0051539">
    <property type="term" value="F:4 iron, 4 sulfur cluster binding"/>
    <property type="evidence" value="ECO:0007669"/>
    <property type="project" value="UniProtKB-KW"/>
</dbReference>
<evidence type="ECO:0000256" key="10">
    <source>
        <dbReference type="SAM" id="MobiDB-lite"/>
    </source>
</evidence>
<organism evidence="12 13">
    <name type="scientific">Sesamum indicum</name>
    <name type="common">Oriental sesame</name>
    <name type="synonym">Sesamum orientale</name>
    <dbReference type="NCBI Taxonomy" id="4182"/>
    <lineage>
        <taxon>Eukaryota</taxon>
        <taxon>Viridiplantae</taxon>
        <taxon>Streptophyta</taxon>
        <taxon>Embryophyta</taxon>
        <taxon>Tracheophyta</taxon>
        <taxon>Spermatophyta</taxon>
        <taxon>Magnoliopsida</taxon>
        <taxon>eudicotyledons</taxon>
        <taxon>Gunneridae</taxon>
        <taxon>Pentapetalae</taxon>
        <taxon>asterids</taxon>
        <taxon>lamiids</taxon>
        <taxon>Lamiales</taxon>
        <taxon>Pedaliaceae</taxon>
        <taxon>Sesamum</taxon>
    </lineage>
</organism>
<sequence>MAVRREDTAPDLKDFQIGCSWIPTTPAKPNSTKQQLICTNSQENHWVQTNWLESERRTPDNVVAQANLSESGRLPGDILQETQWQMAPACYSSTNLYSVIRGSNNWLAGEATNSHGCGDNLSNFDTWREAEAANSHVCVDDLHTNDKLFVQDMDKWTNMSFGNLLALAHVVGNKAAVEKALTNTDSVATSSISAPYFHPQTEALGQFTLSFGNSSLQDLDSLLGANFEAELNIPNVPKDGSSIPSRQFFDLNSPPRTVRDAFLSKNTSSHFEPITPEKTTRAEHRQESSIQDLSIDELPAGKDAQENKITRDGVMEHNKKFQLVNDQLCAATSTQLQENHKPDKGGTEETGLSKTTQQKPRRKKHRPKVIIEGQHKSTPKSTKAKPTVTPETPRVKRKYVRRKGVNNPLEGETNGTMDSIKMAPSSTDNPVGKRKYVRRKGINKPEDNMDKETPEATDVKPRRYTRSSCKRSLNFNSEDQVRDESSLYCEPPNCNREWQAENFNAENQPRTTVPYQQRMEIMMERNDMGVSHELSHSMNQVREDNLPRPEKHSPSPSPSTNMDQLKDNDVLRDQIVSTRGKCQIVFSDVTHDKEANIVQMRMNLDGQTIPKSPSDSICSSTCLTPERQVRGLKRQNTDTTVEAELCNKNGTFYNSLQAYLPIFSQDADKNDSTPGLQFPASCKRKRTEKGHNMATSSSQYTASTLDNHVKLERCSLRDSCIKLFASTTDQGSSGVQFQVNNLLSIDHVTDGMQKGKQVYNDLLALGPTERIRKRRSKGPIRVRNLASLQGICKGLPASPGRAATTSRVKQDIEILHEPNTCMDALVADTHSTVTTKKRSKRSLLINSTMQNFYNHQKSATISMGPPLALTWKCMASVDSIIEQLNQLDLNAESGPASAQMQNVFLAYHTHYDDQHALVPFQTYGAVVPFDSSFDQVRRRRPRPKVDLDDETTRVWKLLLENINSEGIDGTDEEKTKWWEEERRVFNGRADSFIARMHLVQGDRRFSPWKGSVIDSVVGVFLTQNVSDHLSSSAFMALAARFPLVSKSQHMELHEETLVTKMKEPEVCELDPEETFGLNKEILNQLVCGEDTKIVQEFEDDGIREVNSVKSSGSNFDAFIPKDNLRGQSPDTSKDDLVISRETITNKSISLTEDGRDTEDTLSSHTAEISSQNSADSPIAQTIERSDSCLLSTSEEEPPAGDKRNPFTSSTSFVKLLQMAGTVLHGVYEKGTEENMSYKNAQVQSERLALNLQNEGHLEKPTFPAKPVASCSKSIFCHVPSSGAQTPDFELSQKHSKGINSSNDKELCAAELSGLSSESASQTTDQKITAFSFEEGAKFSSLNAHSSNNYQIEINQERVGKRTGQVPTQSLVQENNYKMQEVSKVPIYPQNLIDVTGSSSNIDNSKNSEHKEVNSNKDPDYRPGKTVEGPKAKGGRNRKEKENQVDWDQLRKQAQAGGRERVRTANTLDSVDWDAVRCADVNEIAHTIKERGMNNMLAERIKDFLNRVVRDHGSIDLEWLRDIPPDKAKEYLLSIRGLGLKSVECVRLLTLHHLAFPVDTNVGRIAVRLGWVPLQPLPESLQLHLLELYPVLESIQKYLWPRLCKLDQKTLYELHYQMITFGKVFCTKSKPNCNACPMRGECRHFASAFASARLALPAPEDKSIVSATENRTADQNPMRSMNTLQLPAPQANQMDAKSRVSNSQPIIEEPATPEPIIEVPATPEPTIEVPATPEPNYTQAPECDIESAFNEDPDEIPTIKLNMEEFTHNLQKIMQQNTELQEGDMSKALVALTSQAASIPVPKLKNVSRLRTEHQVYELPDSHPLLEGMDKREPDDPCPYLLAIWTPGETANSIEPPERRCSSQELEKLCSDETCSSCNSIREANSQTVRGTLLIPCRTAMRGSFPLNGTYFQVNEVFSDHESSLSPMAVPREWLWNLPRRTVYFGTSIPTIFKGLSTEGIQYCFWRGFVCVRGFDRKTRAPRPLIARLHFPASKLAKGKGKVDEN</sequence>
<evidence type="ECO:0000256" key="9">
    <source>
        <dbReference type="ARBA" id="ARBA00023242"/>
    </source>
</evidence>
<evidence type="ECO:0000256" key="6">
    <source>
        <dbReference type="ARBA" id="ARBA00023004"/>
    </source>
</evidence>
<feature type="region of interest" description="Disordered" evidence="10">
    <location>
        <begin position="1148"/>
        <end position="1180"/>
    </location>
</feature>
<feature type="compositionally biased region" description="Polar residues" evidence="10">
    <location>
        <begin position="1395"/>
        <end position="1404"/>
    </location>
</feature>
<dbReference type="SMART" id="SM00478">
    <property type="entry name" value="ENDO3c"/>
    <property type="match status" value="1"/>
</dbReference>
<dbReference type="InterPro" id="IPR003651">
    <property type="entry name" value="Endonuclease3_FeS-loop_motif"/>
</dbReference>
<feature type="compositionally biased region" description="Basic and acidic residues" evidence="10">
    <location>
        <begin position="338"/>
        <end position="347"/>
    </location>
</feature>
<dbReference type="GO" id="GO:0019104">
    <property type="term" value="F:DNA N-glycosylase activity"/>
    <property type="evidence" value="ECO:0007669"/>
    <property type="project" value="InterPro"/>
</dbReference>
<proteinExistence type="inferred from homology"/>
<dbReference type="GeneID" id="105174218"/>
<dbReference type="GO" id="GO:0006284">
    <property type="term" value="P:base-excision repair"/>
    <property type="evidence" value="ECO:0007669"/>
    <property type="project" value="InterPro"/>
</dbReference>
<feature type="region of interest" description="Disordered" evidence="10">
    <location>
        <begin position="406"/>
        <end position="464"/>
    </location>
</feature>
<keyword evidence="4" id="KW-0004">4Fe-4S</keyword>
<dbReference type="InterPro" id="IPR028924">
    <property type="entry name" value="Perm-CXXC"/>
</dbReference>
<dbReference type="SUPFAM" id="SSF48150">
    <property type="entry name" value="DNA-glycosylase"/>
    <property type="match status" value="1"/>
</dbReference>
<comment type="subcellular location">
    <subcellularLocation>
        <location evidence="2">Nucleus</location>
    </subcellularLocation>
</comment>
<evidence type="ECO:0000256" key="5">
    <source>
        <dbReference type="ARBA" id="ARBA00022723"/>
    </source>
</evidence>
<dbReference type="Pfam" id="PF15628">
    <property type="entry name" value="RRM_DME"/>
    <property type="match status" value="1"/>
</dbReference>
<keyword evidence="9" id="KW-0539">Nucleus</keyword>
<feature type="compositionally biased region" description="Basic and acidic residues" evidence="10">
    <location>
        <begin position="278"/>
        <end position="287"/>
    </location>
</feature>
<feature type="region of interest" description="Disordered" evidence="10">
    <location>
        <begin position="1395"/>
        <end position="1445"/>
    </location>
</feature>
<evidence type="ECO:0000256" key="8">
    <source>
        <dbReference type="ARBA" id="ARBA00023125"/>
    </source>
</evidence>
<dbReference type="CDD" id="cd00056">
    <property type="entry name" value="ENDO3c"/>
    <property type="match status" value="1"/>
</dbReference>
<keyword evidence="8" id="KW-0238">DNA-binding</keyword>
<keyword evidence="6" id="KW-0408">Iron</keyword>
<dbReference type="InParanoid" id="A0A6I9U2N1"/>
<feature type="compositionally biased region" description="Basic and acidic residues" evidence="10">
    <location>
        <begin position="443"/>
        <end position="461"/>
    </location>
</feature>
<dbReference type="GO" id="GO:0003677">
    <property type="term" value="F:DNA binding"/>
    <property type="evidence" value="ECO:0007669"/>
    <property type="project" value="UniProtKB-KW"/>
</dbReference>
<dbReference type="GO" id="GO:0003906">
    <property type="term" value="F:DNA-(apurinic or apyrimidinic site) endonuclease activity"/>
    <property type="evidence" value="ECO:0007669"/>
    <property type="project" value="UniProtKB-ARBA"/>
</dbReference>
<comment type="cofactor">
    <cofactor evidence="1">
        <name>[4Fe-4S] cluster</name>
        <dbReference type="ChEBI" id="CHEBI:49883"/>
    </cofactor>
</comment>
<feature type="compositionally biased region" description="Basic and acidic residues" evidence="10">
    <location>
        <begin position="542"/>
        <end position="553"/>
    </location>
</feature>
<evidence type="ECO:0000256" key="1">
    <source>
        <dbReference type="ARBA" id="ARBA00001966"/>
    </source>
</evidence>
<evidence type="ECO:0000256" key="4">
    <source>
        <dbReference type="ARBA" id="ARBA00022485"/>
    </source>
</evidence>
<dbReference type="PANTHER" id="PTHR46213:SF13">
    <property type="entry name" value="DEMETER-LIKE PROTEIN 2-RELATED"/>
    <property type="match status" value="1"/>
</dbReference>
<dbReference type="InterPro" id="IPR003265">
    <property type="entry name" value="HhH-GPD_domain"/>
</dbReference>
<dbReference type="Proteomes" id="UP000504604">
    <property type="component" value="Linkage group LG11"/>
</dbReference>
<dbReference type="SMART" id="SM00525">
    <property type="entry name" value="FES"/>
    <property type="match status" value="1"/>
</dbReference>
<keyword evidence="5" id="KW-0479">Metal-binding</keyword>
<dbReference type="InterPro" id="IPR011257">
    <property type="entry name" value="DNA_glycosylase"/>
</dbReference>
<feature type="domain" description="HhH-GPD" evidence="11">
    <location>
        <begin position="1455"/>
        <end position="1623"/>
    </location>
</feature>
<gene>
    <name evidence="13" type="primary">LOC105174218</name>
</gene>
<accession>A0A6I9U2N1</accession>
<feature type="region of interest" description="Disordered" evidence="10">
    <location>
        <begin position="542"/>
        <end position="566"/>
    </location>
</feature>
<evidence type="ECO:0000313" key="12">
    <source>
        <dbReference type="Proteomes" id="UP000504604"/>
    </source>
</evidence>
<dbReference type="GO" id="GO:0141166">
    <property type="term" value="P:chromosomal 5-methylcytosine DNA demethylation pathway"/>
    <property type="evidence" value="ECO:0007669"/>
    <property type="project" value="InterPro"/>
</dbReference>
<feature type="region of interest" description="Disordered" evidence="10">
    <location>
        <begin position="268"/>
        <end position="302"/>
    </location>
</feature>
<feature type="region of interest" description="Disordered" evidence="10">
    <location>
        <begin position="334"/>
        <end position="368"/>
    </location>
</feature>
<dbReference type="RefSeq" id="XP_011094546.1">
    <property type="nucleotide sequence ID" value="XM_011096244.2"/>
</dbReference>
<evidence type="ECO:0000256" key="3">
    <source>
        <dbReference type="ARBA" id="ARBA00005646"/>
    </source>
</evidence>
<feature type="compositionally biased region" description="Polar residues" evidence="10">
    <location>
        <begin position="1160"/>
        <end position="1179"/>
    </location>
</feature>
<dbReference type="InterPro" id="IPR023170">
    <property type="entry name" value="HhH_base_excis_C"/>
</dbReference>
<reference evidence="13" key="1">
    <citation type="submission" date="2025-08" db="UniProtKB">
        <authorList>
            <consortium name="RefSeq"/>
        </authorList>
    </citation>
    <scope>IDENTIFICATION</scope>
</reference>
<dbReference type="PANTHER" id="PTHR46213">
    <property type="entry name" value="TRANSCRIPTIONAL ACTIVATOR DEMETER"/>
    <property type="match status" value="1"/>
</dbReference>
<dbReference type="FunFam" id="1.10.1670.10:FF:000004">
    <property type="entry name" value="DNA glycosylase/AP lyase ROS1"/>
    <property type="match status" value="1"/>
</dbReference>
<dbReference type="GO" id="GO:0005634">
    <property type="term" value="C:nucleus"/>
    <property type="evidence" value="ECO:0007669"/>
    <property type="project" value="UniProtKB-SubCell"/>
</dbReference>
<evidence type="ECO:0000256" key="7">
    <source>
        <dbReference type="ARBA" id="ARBA00023014"/>
    </source>
</evidence>
<evidence type="ECO:0000313" key="13">
    <source>
        <dbReference type="RefSeq" id="XP_011094546.1"/>
    </source>
</evidence>
<feature type="compositionally biased region" description="Basic and acidic residues" evidence="10">
    <location>
        <begin position="1405"/>
        <end position="1445"/>
    </location>
</feature>
<dbReference type="Gene3D" id="1.10.340.30">
    <property type="entry name" value="Hypothetical protein, domain 2"/>
    <property type="match status" value="1"/>
</dbReference>
<protein>
    <submittedName>
        <fullName evidence="13">Protein ROS1-like</fullName>
    </submittedName>
</protein>
<evidence type="ECO:0000256" key="2">
    <source>
        <dbReference type="ARBA" id="ARBA00004123"/>
    </source>
</evidence>
<dbReference type="OrthoDB" id="5607at2759"/>
<evidence type="ECO:0000259" key="11">
    <source>
        <dbReference type="SMART" id="SM00478"/>
    </source>
</evidence>
<feature type="compositionally biased region" description="Basic residues" evidence="10">
    <location>
        <begin position="359"/>
        <end position="368"/>
    </location>
</feature>
<comment type="similarity">
    <text evidence="3">Belongs to the DNA glycosylase family. DEMETER subfamily.</text>
</comment>
<keyword evidence="7" id="KW-0411">Iron-sulfur</keyword>
<name>A0A6I9U2N1_SESIN</name>
<feature type="compositionally biased region" description="Basic residues" evidence="10">
    <location>
        <begin position="432"/>
        <end position="442"/>
    </location>
</feature>
<dbReference type="Gene3D" id="1.10.1670.10">
    <property type="entry name" value="Helix-hairpin-Helix base-excision DNA repair enzymes (C-terminal)"/>
    <property type="match status" value="1"/>
</dbReference>
<dbReference type="GO" id="GO:0035514">
    <property type="term" value="F:DNA demethylase activity"/>
    <property type="evidence" value="ECO:0007669"/>
    <property type="project" value="InterPro"/>
</dbReference>